<evidence type="ECO:0000256" key="2">
    <source>
        <dbReference type="ARBA" id="ARBA00012534"/>
    </source>
</evidence>
<dbReference type="EMBL" id="SJPG01000001">
    <property type="protein sequence ID" value="TWT64311.1"/>
    <property type="molecule type" value="Genomic_DNA"/>
</dbReference>
<dbReference type="GO" id="GO:0008983">
    <property type="term" value="F:protein-glutamate O-methyltransferase activity"/>
    <property type="evidence" value="ECO:0007669"/>
    <property type="project" value="UniProtKB-EC"/>
</dbReference>
<keyword evidence="8" id="KW-1185">Reference proteome</keyword>
<dbReference type="GO" id="GO:0032259">
    <property type="term" value="P:methylation"/>
    <property type="evidence" value="ECO:0007669"/>
    <property type="project" value="UniProtKB-KW"/>
</dbReference>
<feature type="domain" description="CheR-type methyltransferase" evidence="6">
    <location>
        <begin position="1"/>
        <end position="254"/>
    </location>
</feature>
<dbReference type="Pfam" id="PF01739">
    <property type="entry name" value="CheR"/>
    <property type="match status" value="1"/>
</dbReference>
<dbReference type="InterPro" id="IPR050903">
    <property type="entry name" value="Bact_Chemotaxis_MeTrfase"/>
</dbReference>
<dbReference type="SMART" id="SM00138">
    <property type="entry name" value="MeTrc"/>
    <property type="match status" value="1"/>
</dbReference>
<keyword evidence="5" id="KW-0949">S-adenosyl-L-methionine</keyword>
<comment type="catalytic activity">
    <reaction evidence="1">
        <text>L-glutamyl-[protein] + S-adenosyl-L-methionine = [protein]-L-glutamate 5-O-methyl ester + S-adenosyl-L-homocysteine</text>
        <dbReference type="Rhea" id="RHEA:24452"/>
        <dbReference type="Rhea" id="RHEA-COMP:10208"/>
        <dbReference type="Rhea" id="RHEA-COMP:10311"/>
        <dbReference type="ChEBI" id="CHEBI:29973"/>
        <dbReference type="ChEBI" id="CHEBI:57856"/>
        <dbReference type="ChEBI" id="CHEBI:59789"/>
        <dbReference type="ChEBI" id="CHEBI:82795"/>
        <dbReference type="EC" id="2.1.1.80"/>
    </reaction>
</comment>
<dbReference type="Gene3D" id="3.40.50.150">
    <property type="entry name" value="Vaccinia Virus protein VP39"/>
    <property type="match status" value="1"/>
</dbReference>
<dbReference type="EC" id="2.1.1.80" evidence="2"/>
<dbReference type="SUPFAM" id="SSF53335">
    <property type="entry name" value="S-adenosyl-L-methionine-dependent methyltransferases"/>
    <property type="match status" value="1"/>
</dbReference>
<dbReference type="AlphaFoldDB" id="A0A5C5XPD1"/>
<name>A0A5C5XPD1_9PLAN</name>
<proteinExistence type="predicted"/>
<dbReference type="InterPro" id="IPR000780">
    <property type="entry name" value="CheR_MeTrfase"/>
</dbReference>
<dbReference type="RefSeq" id="WP_146506033.1">
    <property type="nucleotide sequence ID" value="NZ_SJPG01000001.1"/>
</dbReference>
<evidence type="ECO:0000256" key="5">
    <source>
        <dbReference type="ARBA" id="ARBA00022691"/>
    </source>
</evidence>
<comment type="caution">
    <text evidence="7">The sequence shown here is derived from an EMBL/GenBank/DDBJ whole genome shotgun (WGS) entry which is preliminary data.</text>
</comment>
<protein>
    <recommendedName>
        <fullName evidence="2">protein-glutamate O-methyltransferase</fullName>
        <ecNumber evidence="2">2.1.1.80</ecNumber>
    </recommendedName>
</protein>
<accession>A0A5C5XPD1</accession>
<dbReference type="PROSITE" id="PS50123">
    <property type="entry name" value="CHER"/>
    <property type="match status" value="1"/>
</dbReference>
<keyword evidence="3 7" id="KW-0489">Methyltransferase</keyword>
<dbReference type="PANTHER" id="PTHR24422">
    <property type="entry name" value="CHEMOTAXIS PROTEIN METHYLTRANSFERASE"/>
    <property type="match status" value="1"/>
</dbReference>
<dbReference type="OrthoDB" id="288469at2"/>
<sequence>MTPSAIEVQMICRKVDELCGIQWDESKTYLIESRLKPLLNSFGLTSYEALIRSIPLNDKLRIALIDAITTRETLFFRDDAAYQALEHKALPEIIDARSGTLFPKKLRIWSAACSSGQEPYSIGMMLHRMIPDIHNWNIQIHATDISEAAIAHASRGRYSDLEMSRGIPADIKAKYFTRVGSEWQICDQIRSLVSFEKRNLLNPLTALGRFDVVLCRNVAIYFDLPVKRDLFERLANVMETHGVLIVGTSENLMGYGQRWAPQRHCRSVYYRPNLLEQPC</sequence>
<evidence type="ECO:0000256" key="4">
    <source>
        <dbReference type="ARBA" id="ARBA00022679"/>
    </source>
</evidence>
<evidence type="ECO:0000256" key="1">
    <source>
        <dbReference type="ARBA" id="ARBA00001541"/>
    </source>
</evidence>
<evidence type="ECO:0000313" key="7">
    <source>
        <dbReference type="EMBL" id="TWT64311.1"/>
    </source>
</evidence>
<evidence type="ECO:0000313" key="8">
    <source>
        <dbReference type="Proteomes" id="UP000316095"/>
    </source>
</evidence>
<dbReference type="PANTHER" id="PTHR24422:SF21">
    <property type="entry name" value="CHEMOTAXIS PROTEIN METHYLTRANSFERASE 1"/>
    <property type="match status" value="1"/>
</dbReference>
<evidence type="ECO:0000256" key="3">
    <source>
        <dbReference type="ARBA" id="ARBA00022603"/>
    </source>
</evidence>
<gene>
    <name evidence="7" type="primary">cheR2</name>
    <name evidence="7" type="ORF">Pan54_50730</name>
</gene>
<dbReference type="Proteomes" id="UP000316095">
    <property type="component" value="Unassembled WGS sequence"/>
</dbReference>
<dbReference type="InterPro" id="IPR029063">
    <property type="entry name" value="SAM-dependent_MTases_sf"/>
</dbReference>
<dbReference type="InterPro" id="IPR036804">
    <property type="entry name" value="CheR_N_sf"/>
</dbReference>
<keyword evidence="4 7" id="KW-0808">Transferase</keyword>
<organism evidence="7 8">
    <name type="scientific">Rubinisphaera italica</name>
    <dbReference type="NCBI Taxonomy" id="2527969"/>
    <lineage>
        <taxon>Bacteria</taxon>
        <taxon>Pseudomonadati</taxon>
        <taxon>Planctomycetota</taxon>
        <taxon>Planctomycetia</taxon>
        <taxon>Planctomycetales</taxon>
        <taxon>Planctomycetaceae</taxon>
        <taxon>Rubinisphaera</taxon>
    </lineage>
</organism>
<evidence type="ECO:0000259" key="6">
    <source>
        <dbReference type="PROSITE" id="PS50123"/>
    </source>
</evidence>
<dbReference type="Gene3D" id="1.10.155.10">
    <property type="entry name" value="Chemotaxis receptor methyltransferase CheR, N-terminal domain"/>
    <property type="match status" value="1"/>
</dbReference>
<reference evidence="7 8" key="1">
    <citation type="submission" date="2019-02" db="EMBL/GenBank/DDBJ databases">
        <title>Deep-cultivation of Planctomycetes and their phenomic and genomic characterization uncovers novel biology.</title>
        <authorList>
            <person name="Wiegand S."/>
            <person name="Jogler M."/>
            <person name="Boedeker C."/>
            <person name="Pinto D."/>
            <person name="Vollmers J."/>
            <person name="Rivas-Marin E."/>
            <person name="Kohn T."/>
            <person name="Peeters S.H."/>
            <person name="Heuer A."/>
            <person name="Rast P."/>
            <person name="Oberbeckmann S."/>
            <person name="Bunk B."/>
            <person name="Jeske O."/>
            <person name="Meyerdierks A."/>
            <person name="Storesund J.E."/>
            <person name="Kallscheuer N."/>
            <person name="Luecker S."/>
            <person name="Lage O.M."/>
            <person name="Pohl T."/>
            <person name="Merkel B.J."/>
            <person name="Hornburger P."/>
            <person name="Mueller R.-W."/>
            <person name="Bruemmer F."/>
            <person name="Labrenz M."/>
            <person name="Spormann A.M."/>
            <person name="Op Den Camp H."/>
            <person name="Overmann J."/>
            <person name="Amann R."/>
            <person name="Jetten M.S.M."/>
            <person name="Mascher T."/>
            <person name="Medema M.H."/>
            <person name="Devos D.P."/>
            <person name="Kaster A.-K."/>
            <person name="Ovreas L."/>
            <person name="Rohde M."/>
            <person name="Galperin M.Y."/>
            <person name="Jogler C."/>
        </authorList>
    </citation>
    <scope>NUCLEOTIDE SEQUENCE [LARGE SCALE GENOMIC DNA]</scope>
    <source>
        <strain evidence="7 8">Pan54</strain>
    </source>
</reference>
<dbReference type="InterPro" id="IPR022642">
    <property type="entry name" value="CheR_C"/>
</dbReference>
<dbReference type="SUPFAM" id="SSF47757">
    <property type="entry name" value="Chemotaxis receptor methyltransferase CheR, N-terminal domain"/>
    <property type="match status" value="1"/>
</dbReference>
<dbReference type="PRINTS" id="PR00996">
    <property type="entry name" value="CHERMTFRASE"/>
</dbReference>